<organism evidence="9 10">
    <name type="scientific">Aspergillus ellipticus CBS 707.79</name>
    <dbReference type="NCBI Taxonomy" id="1448320"/>
    <lineage>
        <taxon>Eukaryota</taxon>
        <taxon>Fungi</taxon>
        <taxon>Dikarya</taxon>
        <taxon>Ascomycota</taxon>
        <taxon>Pezizomycotina</taxon>
        <taxon>Eurotiomycetes</taxon>
        <taxon>Eurotiomycetidae</taxon>
        <taxon>Eurotiales</taxon>
        <taxon>Aspergillaceae</taxon>
        <taxon>Aspergillus</taxon>
        <taxon>Aspergillus subgen. Circumdati</taxon>
    </lineage>
</organism>
<dbReference type="Pfam" id="PF04082">
    <property type="entry name" value="Fungal_trans"/>
    <property type="match status" value="1"/>
</dbReference>
<dbReference type="CDD" id="cd00067">
    <property type="entry name" value="GAL4"/>
    <property type="match status" value="1"/>
</dbReference>
<evidence type="ECO:0000313" key="9">
    <source>
        <dbReference type="EMBL" id="PYH91009.1"/>
    </source>
</evidence>
<dbReference type="PROSITE" id="PS00463">
    <property type="entry name" value="ZN2_CY6_FUNGAL_1"/>
    <property type="match status" value="1"/>
</dbReference>
<dbReference type="Pfam" id="PF00172">
    <property type="entry name" value="Zn_clus"/>
    <property type="match status" value="1"/>
</dbReference>
<feature type="region of interest" description="Disordered" evidence="7">
    <location>
        <begin position="370"/>
        <end position="391"/>
    </location>
</feature>
<dbReference type="InterPro" id="IPR050613">
    <property type="entry name" value="Sec_Metabolite_Reg"/>
</dbReference>
<dbReference type="SMART" id="SM00906">
    <property type="entry name" value="Fungal_trans"/>
    <property type="match status" value="1"/>
</dbReference>
<name>A0A319D1R5_9EURO</name>
<dbReference type="PANTHER" id="PTHR31001:SF49">
    <property type="entry name" value="ZN(II)2CYS6 TRANSCRIPTION FACTOR (EUROFUNG)"/>
    <property type="match status" value="1"/>
</dbReference>
<keyword evidence="5" id="KW-0804">Transcription</keyword>
<protein>
    <recommendedName>
        <fullName evidence="8">Zn(2)-C6 fungal-type domain-containing protein</fullName>
    </recommendedName>
</protein>
<proteinExistence type="predicted"/>
<feature type="non-terminal residue" evidence="9">
    <location>
        <position position="1"/>
    </location>
</feature>
<dbReference type="GO" id="GO:0005634">
    <property type="term" value="C:nucleus"/>
    <property type="evidence" value="ECO:0007669"/>
    <property type="project" value="UniProtKB-SubCell"/>
</dbReference>
<keyword evidence="10" id="KW-1185">Reference proteome</keyword>
<feature type="domain" description="Zn(2)-C6 fungal-type" evidence="8">
    <location>
        <begin position="13"/>
        <end position="44"/>
    </location>
</feature>
<evidence type="ECO:0000313" key="10">
    <source>
        <dbReference type="Proteomes" id="UP000247810"/>
    </source>
</evidence>
<dbReference type="Gene3D" id="4.10.240.10">
    <property type="entry name" value="Zn(2)-C6 fungal-type DNA-binding domain"/>
    <property type="match status" value="1"/>
</dbReference>
<feature type="non-terminal residue" evidence="9">
    <location>
        <position position="621"/>
    </location>
</feature>
<dbReference type="CDD" id="cd12148">
    <property type="entry name" value="fungal_TF_MHR"/>
    <property type="match status" value="1"/>
</dbReference>
<sequence length="621" mass="70269">PSVKQRKPRPKLSCRLCRQKKLKCNRMLPCDNCIKHKRPYMCQYQGPPGVSVQESQDIHHIHALEARMQQLSNATVPHLFPGLPQTYSSATESIATVQSGPSTTEEIPETQGDYPGTILVDQDGTRYINPTHWQAVLDEIAEVKQYLQLNENTSPDEVAEDTSAPEVSGPVLLFSDSISSTKADLLSMLPDRSVVDRLVSFYLNSKEATLVLMHIPTFAKEYAAFWKNPEDVSINWLAYLYSILSISTGLRLFSASGRADGHLAEAFDEYHRLASKCLTVAEYTTPGRYKLEALIMNVASEILRSADTHTGPSVLLGLASRLAMHSGYHRDQGHYREISVFDGEMRRRVWMYLSLLDHYISCQIGLPPSTIQAQSDTREPRNLTDEDLDPSATVLPTARPLTEKTSILFPVFLNRIIFAGAEITSKVCSVRGVPYRDVLQLDAKLRKLHETVPPPLHFRPPSKSIADSPTTIMDRYNIDLMYQKARSDLHRRYLTQHRRNPKYEYSRRECLDAARRVLQHQADIFGASSPGGQLGLTSFFFSSCVIMHFRVAAMIVCLEISCQSRYDLQQNLSSSERQSILAQRQQLSKDLERTYNVWDRFRSQSKEALKTAEALAIMLKI</sequence>
<dbReference type="AlphaFoldDB" id="A0A319D1R5"/>
<evidence type="ECO:0000256" key="4">
    <source>
        <dbReference type="ARBA" id="ARBA00023125"/>
    </source>
</evidence>
<evidence type="ECO:0000256" key="3">
    <source>
        <dbReference type="ARBA" id="ARBA00023015"/>
    </source>
</evidence>
<dbReference type="SMART" id="SM00066">
    <property type="entry name" value="GAL4"/>
    <property type="match status" value="1"/>
</dbReference>
<gene>
    <name evidence="9" type="ORF">BO71DRAFT_280029</name>
</gene>
<dbReference type="Proteomes" id="UP000247810">
    <property type="component" value="Unassembled WGS sequence"/>
</dbReference>
<dbReference type="GO" id="GO:0008270">
    <property type="term" value="F:zinc ion binding"/>
    <property type="evidence" value="ECO:0007669"/>
    <property type="project" value="InterPro"/>
</dbReference>
<dbReference type="STRING" id="1448320.A0A319D1R5"/>
<dbReference type="PROSITE" id="PS50048">
    <property type="entry name" value="ZN2_CY6_FUNGAL_2"/>
    <property type="match status" value="1"/>
</dbReference>
<dbReference type="InterPro" id="IPR036864">
    <property type="entry name" value="Zn2-C6_fun-type_DNA-bd_sf"/>
</dbReference>
<evidence type="ECO:0000259" key="8">
    <source>
        <dbReference type="PROSITE" id="PS50048"/>
    </source>
</evidence>
<dbReference type="GO" id="GO:0000981">
    <property type="term" value="F:DNA-binding transcription factor activity, RNA polymerase II-specific"/>
    <property type="evidence" value="ECO:0007669"/>
    <property type="project" value="InterPro"/>
</dbReference>
<dbReference type="GO" id="GO:0003677">
    <property type="term" value="F:DNA binding"/>
    <property type="evidence" value="ECO:0007669"/>
    <property type="project" value="UniProtKB-KW"/>
</dbReference>
<dbReference type="VEuPathDB" id="FungiDB:BO71DRAFT_280029"/>
<evidence type="ECO:0000256" key="7">
    <source>
        <dbReference type="SAM" id="MobiDB-lite"/>
    </source>
</evidence>
<dbReference type="OrthoDB" id="4934715at2759"/>
<evidence type="ECO:0000256" key="1">
    <source>
        <dbReference type="ARBA" id="ARBA00004123"/>
    </source>
</evidence>
<dbReference type="InterPro" id="IPR007219">
    <property type="entry name" value="XnlR_reg_dom"/>
</dbReference>
<comment type="subcellular location">
    <subcellularLocation>
        <location evidence="1">Nucleus</location>
    </subcellularLocation>
</comment>
<keyword evidence="6" id="KW-0539">Nucleus</keyword>
<dbReference type="EMBL" id="KZ825960">
    <property type="protein sequence ID" value="PYH91009.1"/>
    <property type="molecule type" value="Genomic_DNA"/>
</dbReference>
<keyword evidence="4" id="KW-0238">DNA-binding</keyword>
<evidence type="ECO:0000256" key="2">
    <source>
        <dbReference type="ARBA" id="ARBA00022723"/>
    </source>
</evidence>
<dbReference type="GO" id="GO:0009893">
    <property type="term" value="P:positive regulation of metabolic process"/>
    <property type="evidence" value="ECO:0007669"/>
    <property type="project" value="UniProtKB-ARBA"/>
</dbReference>
<dbReference type="SUPFAM" id="SSF57701">
    <property type="entry name" value="Zn2/Cys6 DNA-binding domain"/>
    <property type="match status" value="1"/>
</dbReference>
<keyword evidence="2" id="KW-0479">Metal-binding</keyword>
<dbReference type="PANTHER" id="PTHR31001">
    <property type="entry name" value="UNCHARACTERIZED TRANSCRIPTIONAL REGULATORY PROTEIN"/>
    <property type="match status" value="1"/>
</dbReference>
<evidence type="ECO:0000256" key="6">
    <source>
        <dbReference type="ARBA" id="ARBA00023242"/>
    </source>
</evidence>
<keyword evidence="3" id="KW-0805">Transcription regulation</keyword>
<reference evidence="9 10" key="1">
    <citation type="submission" date="2018-02" db="EMBL/GenBank/DDBJ databases">
        <title>The genomes of Aspergillus section Nigri reveals drivers in fungal speciation.</title>
        <authorList>
            <consortium name="DOE Joint Genome Institute"/>
            <person name="Vesth T.C."/>
            <person name="Nybo J."/>
            <person name="Theobald S."/>
            <person name="Brandl J."/>
            <person name="Frisvad J.C."/>
            <person name="Nielsen K.F."/>
            <person name="Lyhne E.K."/>
            <person name="Kogle M.E."/>
            <person name="Kuo A."/>
            <person name="Riley R."/>
            <person name="Clum A."/>
            <person name="Nolan M."/>
            <person name="Lipzen A."/>
            <person name="Salamov A."/>
            <person name="Henrissat B."/>
            <person name="Wiebenga A."/>
            <person name="De vries R.P."/>
            <person name="Grigoriev I.V."/>
            <person name="Mortensen U.H."/>
            <person name="Andersen M.R."/>
            <person name="Baker S.E."/>
        </authorList>
    </citation>
    <scope>NUCLEOTIDE SEQUENCE [LARGE SCALE GENOMIC DNA]</scope>
    <source>
        <strain evidence="9 10">CBS 707.79</strain>
    </source>
</reference>
<evidence type="ECO:0000256" key="5">
    <source>
        <dbReference type="ARBA" id="ARBA00023163"/>
    </source>
</evidence>
<dbReference type="GO" id="GO:0006351">
    <property type="term" value="P:DNA-templated transcription"/>
    <property type="evidence" value="ECO:0007669"/>
    <property type="project" value="InterPro"/>
</dbReference>
<dbReference type="InterPro" id="IPR001138">
    <property type="entry name" value="Zn2Cys6_DnaBD"/>
</dbReference>
<accession>A0A319D1R5</accession>